<keyword evidence="2" id="KW-1185">Reference proteome</keyword>
<accession>A0A7X9ZY15</accession>
<dbReference type="EMBL" id="JABBFZ010000010">
    <property type="protein sequence ID" value="NML32679.1"/>
    <property type="molecule type" value="Genomic_DNA"/>
</dbReference>
<organism evidence="1 2">
    <name type="scientific">Paraburkholderia antibiotica</name>
    <dbReference type="NCBI Taxonomy" id="2728839"/>
    <lineage>
        <taxon>Bacteria</taxon>
        <taxon>Pseudomonadati</taxon>
        <taxon>Pseudomonadota</taxon>
        <taxon>Betaproteobacteria</taxon>
        <taxon>Burkholderiales</taxon>
        <taxon>Burkholderiaceae</taxon>
        <taxon>Paraburkholderia</taxon>
    </lineage>
</organism>
<protein>
    <submittedName>
        <fullName evidence="1">Uncharacterized protein</fullName>
    </submittedName>
</protein>
<dbReference type="AlphaFoldDB" id="A0A7X9ZY15"/>
<reference evidence="1 2" key="1">
    <citation type="submission" date="2020-04" db="EMBL/GenBank/DDBJ databases">
        <title>Paraburkholderia sp. G-4-1-8 isolated from soil.</title>
        <authorList>
            <person name="Dahal R.H."/>
        </authorList>
    </citation>
    <scope>NUCLEOTIDE SEQUENCE [LARGE SCALE GENOMIC DNA]</scope>
    <source>
        <strain evidence="1 2">G-4-1-8</strain>
    </source>
</reference>
<evidence type="ECO:0000313" key="1">
    <source>
        <dbReference type="EMBL" id="NML32679.1"/>
    </source>
</evidence>
<proteinExistence type="predicted"/>
<sequence length="47" mass="5220">MSALTVVLCIWAMAALCAILFIRGASPRVEREPQPSRARQSRYSIAE</sequence>
<dbReference type="Proteomes" id="UP000583127">
    <property type="component" value="Unassembled WGS sequence"/>
</dbReference>
<name>A0A7X9ZY15_9BURK</name>
<gene>
    <name evidence="1" type="ORF">HHL14_17770</name>
</gene>
<comment type="caution">
    <text evidence="1">The sequence shown here is derived from an EMBL/GenBank/DDBJ whole genome shotgun (WGS) entry which is preliminary data.</text>
</comment>
<dbReference type="RefSeq" id="WP_169498932.1">
    <property type="nucleotide sequence ID" value="NZ_JABBFZ010000010.1"/>
</dbReference>
<evidence type="ECO:0000313" key="2">
    <source>
        <dbReference type="Proteomes" id="UP000583127"/>
    </source>
</evidence>